<evidence type="ECO:0000313" key="3">
    <source>
        <dbReference type="EMBL" id="SNY28482.1"/>
    </source>
</evidence>
<dbReference type="OrthoDB" id="3292970at2"/>
<feature type="transmembrane region" description="Helical" evidence="2">
    <location>
        <begin position="37"/>
        <end position="61"/>
    </location>
</feature>
<evidence type="ECO:0000313" key="4">
    <source>
        <dbReference type="Proteomes" id="UP000219612"/>
    </source>
</evidence>
<name>A0A285GY90_9ACTN</name>
<feature type="compositionally biased region" description="Pro residues" evidence="1">
    <location>
        <begin position="468"/>
        <end position="486"/>
    </location>
</feature>
<feature type="compositionally biased region" description="Basic and acidic residues" evidence="1">
    <location>
        <begin position="566"/>
        <end position="575"/>
    </location>
</feature>
<feature type="compositionally biased region" description="Low complexity" evidence="1">
    <location>
        <begin position="528"/>
        <end position="542"/>
    </location>
</feature>
<feature type="compositionally biased region" description="Basic and acidic residues" evidence="1">
    <location>
        <begin position="712"/>
        <end position="726"/>
    </location>
</feature>
<protein>
    <submittedName>
        <fullName evidence="3">Uncharacterized protein</fullName>
    </submittedName>
</protein>
<keyword evidence="2" id="KW-1133">Transmembrane helix</keyword>
<gene>
    <name evidence="3" type="ORF">SAMN05421748_10389</name>
</gene>
<dbReference type="Proteomes" id="UP000219612">
    <property type="component" value="Unassembled WGS sequence"/>
</dbReference>
<dbReference type="AlphaFoldDB" id="A0A285GY90"/>
<sequence length="726" mass="73884">MRHFRSILYAVVLAPAVWILAAVGFTQDLTTRGRDDFAVESLGGLSLLLLAGAAYAILLLAPISPAGPLLGGLAFLGVSIWALASPADYAALWPASVTKDGFDLSRPGYGLAAMLAIPLVCTALSARRWERYEPPVLPLIGQIGRFRATAPAPTVPAAVLETTVLHRASDPNPTTVMRLAPQPPTTDSTTAVVVPGTNPTVPGSDPTVAFTSPPSAGSTPGFSAASSTGSPAGYSTGSSTGSPVGSSTGSFTDDPTVAVRDNTEPTRPGARAGMTEPITADADEPTANDAPTAATQDYQPTGATADDDPTTVTAKDKLIVAAAGGEPTTVTGADKPTVTTPAQGHPAVTATDEPSVTTTDDEPTTVFASDEPTVAAPSPAEGEPTADSDEPTVAGSQVTAPASKTGRPSEAPAAKPLHVEPVTTAYDSSEGDLESTPSRLIAPTSHSTGVVVSSDEAATVASLGQTPTPTPPSDPTAETPTPPSEPSEPSEVTTEALASSSEPTEPVEVTASASEPTEPVEITASASEPTEPIEVTAAAAEASTDDETTGDAEATSTIGAVSPDSDTTRSLKAPDSEPTQAIKLPGLESGMAIPAYEPSTTVPGGVQPARPGDDETTRSLTGDQTQVIRLSQPDPEKTQVVRPGSVEPPGDRTEIIRLQPSPAEAAVKKPAASIADAEQPDISDDPTSRIVPPGPRVEEPEKREMTVMSMERPPDEIPAQRKPAGD</sequence>
<reference evidence="3 4" key="1">
    <citation type="submission" date="2017-09" db="EMBL/GenBank/DDBJ databases">
        <authorList>
            <person name="Ehlers B."/>
            <person name="Leendertz F.H."/>
        </authorList>
    </citation>
    <scope>NUCLEOTIDE SEQUENCE [LARGE SCALE GENOMIC DNA]</scope>
    <source>
        <strain evidence="3 4">CGMCC 4.6857</strain>
    </source>
</reference>
<evidence type="ECO:0000256" key="1">
    <source>
        <dbReference type="SAM" id="MobiDB-lite"/>
    </source>
</evidence>
<feature type="compositionally biased region" description="Low complexity" evidence="1">
    <location>
        <begin position="209"/>
        <end position="252"/>
    </location>
</feature>
<feature type="transmembrane region" description="Helical" evidence="2">
    <location>
        <begin position="7"/>
        <end position="25"/>
    </location>
</feature>
<keyword evidence="2" id="KW-0812">Transmembrane</keyword>
<dbReference type="RefSeq" id="WP_097319328.1">
    <property type="nucleotide sequence ID" value="NZ_OBDY01000003.1"/>
</dbReference>
<dbReference type="EMBL" id="OBDY01000003">
    <property type="protein sequence ID" value="SNY28482.1"/>
    <property type="molecule type" value="Genomic_DNA"/>
</dbReference>
<feature type="compositionally biased region" description="Basic and acidic residues" evidence="1">
    <location>
        <begin position="696"/>
        <end position="705"/>
    </location>
</feature>
<feature type="transmembrane region" description="Helical" evidence="2">
    <location>
        <begin position="68"/>
        <end position="87"/>
    </location>
</feature>
<organism evidence="3 4">
    <name type="scientific">Paractinoplanes atraurantiacus</name>
    <dbReference type="NCBI Taxonomy" id="1036182"/>
    <lineage>
        <taxon>Bacteria</taxon>
        <taxon>Bacillati</taxon>
        <taxon>Actinomycetota</taxon>
        <taxon>Actinomycetes</taxon>
        <taxon>Micromonosporales</taxon>
        <taxon>Micromonosporaceae</taxon>
        <taxon>Paractinoplanes</taxon>
    </lineage>
</organism>
<accession>A0A285GY90</accession>
<feature type="compositionally biased region" description="Polar residues" evidence="1">
    <location>
        <begin position="618"/>
        <end position="629"/>
    </location>
</feature>
<feature type="region of interest" description="Disordered" evidence="1">
    <location>
        <begin position="169"/>
        <end position="726"/>
    </location>
</feature>
<feature type="compositionally biased region" description="Low complexity" evidence="1">
    <location>
        <begin position="189"/>
        <end position="202"/>
    </location>
</feature>
<keyword evidence="2" id="KW-0472">Membrane</keyword>
<proteinExistence type="predicted"/>
<evidence type="ECO:0000256" key="2">
    <source>
        <dbReference type="SAM" id="Phobius"/>
    </source>
</evidence>
<keyword evidence="4" id="KW-1185">Reference proteome</keyword>